<dbReference type="EMBL" id="BONE01000004">
    <property type="protein sequence ID" value="GIF71214.1"/>
    <property type="molecule type" value="Genomic_DNA"/>
</dbReference>
<dbReference type="RefSeq" id="WP_203710708.1">
    <property type="nucleotide sequence ID" value="NZ_BONE01000004.1"/>
</dbReference>
<evidence type="ECO:0000256" key="1">
    <source>
        <dbReference type="SAM" id="Coils"/>
    </source>
</evidence>
<protein>
    <submittedName>
        <fullName evidence="3">Uncharacterized protein</fullName>
    </submittedName>
</protein>
<organism evidence="3 4">
    <name type="scientific">Asanoa siamensis</name>
    <dbReference type="NCBI Taxonomy" id="926357"/>
    <lineage>
        <taxon>Bacteria</taxon>
        <taxon>Bacillati</taxon>
        <taxon>Actinomycetota</taxon>
        <taxon>Actinomycetes</taxon>
        <taxon>Micromonosporales</taxon>
        <taxon>Micromonosporaceae</taxon>
        <taxon>Asanoa</taxon>
    </lineage>
</organism>
<evidence type="ECO:0000256" key="2">
    <source>
        <dbReference type="SAM" id="MobiDB-lite"/>
    </source>
</evidence>
<sequence>MLDLLAVRLAELRDDVDKVKRVADLAESRHSRLDGLRGVRKDVWDGLLEARRMILEIRGDAPELERLGDLDDLLIDLDRKMSRAGVMLDQLDGSMIRLMNTDTMSARCGAMLDEIDKLEGALRAGTLDRPAAWAAVDELTDTTGRRLFADYVDLLGGLTLRDTGLDDRVSELTDRLLDELTVPLRAVPARPADLTGDHALGDLVMLWFPEWTIWDVPLFGHEAGLAWCRTSPLAGNLLGDDPPARRRTLAADAYAAYALGPAYACAVLLLRMRADSSDVDRAYVILAVLRSMAVDGMAAAVVDLVEQCWQGAISERGGDPAPARRAELDAFASTAYATLRDISSFRGFDAIQWDAEAAEPYAALDRSQERGSGGASVRGLLNAAWAARLTLADPHDAHALREVADAARALLGPRKAMLPRERHAGRPAQARPSSRTGDYRLPYQGR</sequence>
<keyword evidence="4" id="KW-1185">Reference proteome</keyword>
<evidence type="ECO:0000313" key="3">
    <source>
        <dbReference type="EMBL" id="GIF71214.1"/>
    </source>
</evidence>
<dbReference type="Proteomes" id="UP000604117">
    <property type="component" value="Unassembled WGS sequence"/>
</dbReference>
<gene>
    <name evidence="3" type="ORF">Asi02nite_07320</name>
</gene>
<name>A0ABQ4CIV3_9ACTN</name>
<keyword evidence="1" id="KW-0175">Coiled coil</keyword>
<evidence type="ECO:0000313" key="4">
    <source>
        <dbReference type="Proteomes" id="UP000604117"/>
    </source>
</evidence>
<accession>A0ABQ4CIV3</accession>
<feature type="region of interest" description="Disordered" evidence="2">
    <location>
        <begin position="415"/>
        <end position="446"/>
    </location>
</feature>
<feature type="coiled-coil region" evidence="1">
    <location>
        <begin position="2"/>
        <end position="29"/>
    </location>
</feature>
<reference evidence="3 4" key="1">
    <citation type="submission" date="2021-01" db="EMBL/GenBank/DDBJ databases">
        <title>Whole genome shotgun sequence of Asanoa siamensis NBRC 107932.</title>
        <authorList>
            <person name="Komaki H."/>
            <person name="Tamura T."/>
        </authorList>
    </citation>
    <scope>NUCLEOTIDE SEQUENCE [LARGE SCALE GENOMIC DNA]</scope>
    <source>
        <strain evidence="3 4">NBRC 107932</strain>
    </source>
</reference>
<proteinExistence type="predicted"/>
<comment type="caution">
    <text evidence="3">The sequence shown here is derived from an EMBL/GenBank/DDBJ whole genome shotgun (WGS) entry which is preliminary data.</text>
</comment>